<proteinExistence type="predicted"/>
<dbReference type="AlphaFoldDB" id="Q1Q6Y6"/>
<reference evidence="1" key="2">
    <citation type="submission" date="2006-01" db="EMBL/GenBank/DDBJ databases">
        <authorList>
            <person name="Genoscope"/>
        </authorList>
    </citation>
    <scope>NUCLEOTIDE SEQUENCE</scope>
</reference>
<protein>
    <submittedName>
        <fullName evidence="1">Uncharacterized protein</fullName>
    </submittedName>
</protein>
<accession>Q1Q6Y6</accession>
<organism evidence="1">
    <name type="scientific">Kuenenia stuttgartiensis</name>
    <dbReference type="NCBI Taxonomy" id="174633"/>
    <lineage>
        <taxon>Bacteria</taxon>
        <taxon>Pseudomonadati</taxon>
        <taxon>Planctomycetota</taxon>
        <taxon>Candidatus Brocadiia</taxon>
        <taxon>Candidatus Brocadiales</taxon>
        <taxon>Candidatus Brocadiaceae</taxon>
        <taxon>Candidatus Kuenenia</taxon>
    </lineage>
</organism>
<name>Q1Q6Y6_KUEST</name>
<sequence length="93" mass="10615">MAKNSCNHVRLFRSAASTFWCHGCVPARLPLLQLTSFAVACILHILNYINSFRENPQPRKFCAKNSEKENRFIEIRVIGLILVDLSGKKIVQQ</sequence>
<evidence type="ECO:0000313" key="1">
    <source>
        <dbReference type="EMBL" id="CAJ73335.1"/>
    </source>
</evidence>
<gene>
    <name evidence="1" type="ORF">kuste2587</name>
</gene>
<dbReference type="EMBL" id="CT573071">
    <property type="protein sequence ID" value="CAJ73335.1"/>
    <property type="molecule type" value="Genomic_DNA"/>
</dbReference>
<reference evidence="1" key="1">
    <citation type="journal article" date="2006" name="Nature">
        <title>Deciphering the evolution and metabolism of an anammox bacterium from a community genome.</title>
        <authorList>
            <person name="Strous M."/>
            <person name="Pelletier E."/>
            <person name="Mangenot S."/>
            <person name="Rattei T."/>
            <person name="Lehner A."/>
            <person name="Taylor M.W."/>
            <person name="Horn M."/>
            <person name="Daims H."/>
            <person name="Bartol-Mavel D."/>
            <person name="Wincker P."/>
            <person name="Barbe V."/>
            <person name="Fonknechten N."/>
            <person name="Vallenet D."/>
            <person name="Segurens B."/>
            <person name="Schenowitz-Truong C."/>
            <person name="Medigue C."/>
            <person name="Collingro A."/>
            <person name="Snel B."/>
            <person name="Dutilh B.E."/>
            <person name="OpDenCamp H.J.M."/>
            <person name="vanDerDrift C."/>
            <person name="Cirpus I."/>
            <person name="vanDePas-Schoonen K.T."/>
            <person name="Harhangi H.R."/>
            <person name="vanNiftrik L."/>
            <person name="Schmid M."/>
            <person name="Keltjens J."/>
            <person name="vanDeVossenberg J."/>
            <person name="Kartal B."/>
            <person name="Meier H."/>
            <person name="Frishman D."/>
            <person name="Huynen M.A."/>
            <person name="Mewes H."/>
            <person name="Weissenbach J."/>
            <person name="Jetten M.S.M."/>
            <person name="Wagner M."/>
            <person name="LePaslier D."/>
        </authorList>
    </citation>
    <scope>NUCLEOTIDE SEQUENCE</scope>
</reference>